<name>A0A2R6RM60_9APHY</name>
<gene>
    <name evidence="2" type="ORF">PHLCEN_2v2344</name>
</gene>
<protein>
    <recommendedName>
        <fullName evidence="4">F-box domain-containing protein</fullName>
    </recommendedName>
</protein>
<dbReference type="Proteomes" id="UP000186601">
    <property type="component" value="Unassembled WGS sequence"/>
</dbReference>
<reference evidence="2 3" key="1">
    <citation type="submission" date="2018-02" db="EMBL/GenBank/DDBJ databases">
        <title>Genome sequence of the basidiomycete white-rot fungus Phlebia centrifuga.</title>
        <authorList>
            <person name="Granchi Z."/>
            <person name="Peng M."/>
            <person name="de Vries R.P."/>
            <person name="Hilden K."/>
            <person name="Makela M.R."/>
            <person name="Grigoriev I."/>
            <person name="Riley R."/>
        </authorList>
    </citation>
    <scope>NUCLEOTIDE SEQUENCE [LARGE SCALE GENOMIC DNA]</scope>
    <source>
        <strain evidence="2 3">FBCC195</strain>
    </source>
</reference>
<keyword evidence="3" id="KW-1185">Reference proteome</keyword>
<accession>A0A2R6RM60</accession>
<organism evidence="2 3">
    <name type="scientific">Hermanssonia centrifuga</name>
    <dbReference type="NCBI Taxonomy" id="98765"/>
    <lineage>
        <taxon>Eukaryota</taxon>
        <taxon>Fungi</taxon>
        <taxon>Dikarya</taxon>
        <taxon>Basidiomycota</taxon>
        <taxon>Agaricomycotina</taxon>
        <taxon>Agaricomycetes</taxon>
        <taxon>Polyporales</taxon>
        <taxon>Meruliaceae</taxon>
        <taxon>Hermanssonia</taxon>
    </lineage>
</organism>
<feature type="region of interest" description="Disordered" evidence="1">
    <location>
        <begin position="74"/>
        <end position="93"/>
    </location>
</feature>
<evidence type="ECO:0008006" key="4">
    <source>
        <dbReference type="Google" id="ProtNLM"/>
    </source>
</evidence>
<comment type="caution">
    <text evidence="2">The sequence shown here is derived from an EMBL/GenBank/DDBJ whole genome shotgun (WGS) entry which is preliminary data.</text>
</comment>
<dbReference type="AlphaFoldDB" id="A0A2R6RM60"/>
<evidence type="ECO:0000313" key="3">
    <source>
        <dbReference type="Proteomes" id="UP000186601"/>
    </source>
</evidence>
<evidence type="ECO:0000256" key="1">
    <source>
        <dbReference type="SAM" id="MobiDB-lite"/>
    </source>
</evidence>
<sequence length="231" mass="26692">MHNSKSLNFLSLELHLRIVQLLDPTSRLALLRVARRFYWTLRNHVAILNLGYLTSLSLSTPFCLRDPCTFPADSPSYWSESSEDEDEGEGEGEITCGRTPLLVHKVALATTKAGSKGCTLTEKRLQLHVMSPHFVFGDHMCPFKVDRDRLFLDDPKKYWSSHPPRFSGRSFKHDRPWYKDDRRFVLDWVKHCANGANLVRATGPLMRTRVECRICRNGRCVRTTRVEFPSR</sequence>
<proteinExistence type="predicted"/>
<dbReference type="EMBL" id="MLYV02000218">
    <property type="protein sequence ID" value="PSS31120.1"/>
    <property type="molecule type" value="Genomic_DNA"/>
</dbReference>
<feature type="compositionally biased region" description="Acidic residues" evidence="1">
    <location>
        <begin position="81"/>
        <end position="92"/>
    </location>
</feature>
<evidence type="ECO:0000313" key="2">
    <source>
        <dbReference type="EMBL" id="PSS31120.1"/>
    </source>
</evidence>